<dbReference type="InterPro" id="IPR044788">
    <property type="entry name" value="X8_dom_prot"/>
</dbReference>
<organism evidence="6 7">
    <name type="scientific">Escallonia herrerae</name>
    <dbReference type="NCBI Taxonomy" id="1293975"/>
    <lineage>
        <taxon>Eukaryota</taxon>
        <taxon>Viridiplantae</taxon>
        <taxon>Streptophyta</taxon>
        <taxon>Embryophyta</taxon>
        <taxon>Tracheophyta</taxon>
        <taxon>Spermatophyta</taxon>
        <taxon>Magnoliopsida</taxon>
        <taxon>eudicotyledons</taxon>
        <taxon>Gunneridae</taxon>
        <taxon>Pentapetalae</taxon>
        <taxon>asterids</taxon>
        <taxon>campanulids</taxon>
        <taxon>Escalloniales</taxon>
        <taxon>Escalloniaceae</taxon>
        <taxon>Escallonia</taxon>
    </lineage>
</organism>
<dbReference type="Gene3D" id="1.20.58.1040">
    <property type="match status" value="1"/>
</dbReference>
<dbReference type="GO" id="GO:0008270">
    <property type="term" value="F:zinc ion binding"/>
    <property type="evidence" value="ECO:0007669"/>
    <property type="project" value="UniProtKB-KW"/>
</dbReference>
<keyword evidence="3" id="KW-0863">Zinc-finger</keyword>
<dbReference type="Gene3D" id="3.30.40.10">
    <property type="entry name" value="Zinc/RING finger domain, C3HC4 (zinc finger)"/>
    <property type="match status" value="1"/>
</dbReference>
<keyword evidence="1" id="KW-0479">Metal-binding</keyword>
<feature type="domain" description="X8" evidence="5">
    <location>
        <begin position="156"/>
        <end position="234"/>
    </location>
</feature>
<dbReference type="EMBL" id="JAVXUP010001391">
    <property type="protein sequence ID" value="KAK3012246.1"/>
    <property type="molecule type" value="Genomic_DNA"/>
</dbReference>
<dbReference type="InterPro" id="IPR011011">
    <property type="entry name" value="Znf_FYVE_PHD"/>
</dbReference>
<dbReference type="InterPro" id="IPR013083">
    <property type="entry name" value="Znf_RING/FYVE/PHD"/>
</dbReference>
<dbReference type="PANTHER" id="PTHR31044:SF35">
    <property type="entry name" value="GLUCAN ENDO-1,3-BETA-GLUCOSIDASE 4-LIKE"/>
    <property type="match status" value="1"/>
</dbReference>
<evidence type="ECO:0000313" key="6">
    <source>
        <dbReference type="EMBL" id="KAK3012246.1"/>
    </source>
</evidence>
<evidence type="ECO:0000259" key="5">
    <source>
        <dbReference type="SMART" id="SM00768"/>
    </source>
</evidence>
<evidence type="ECO:0000256" key="2">
    <source>
        <dbReference type="ARBA" id="ARBA00022729"/>
    </source>
</evidence>
<dbReference type="GO" id="GO:0009506">
    <property type="term" value="C:plasmodesma"/>
    <property type="evidence" value="ECO:0007669"/>
    <property type="project" value="UniProtKB-ARBA"/>
</dbReference>
<protein>
    <recommendedName>
        <fullName evidence="5">X8 domain-containing protein</fullName>
    </recommendedName>
</protein>
<gene>
    <name evidence="6" type="ORF">RJ639_011233</name>
</gene>
<reference evidence="6" key="1">
    <citation type="submission" date="2022-12" db="EMBL/GenBank/DDBJ databases">
        <title>Draft genome assemblies for two species of Escallonia (Escalloniales).</title>
        <authorList>
            <person name="Chanderbali A."/>
            <person name="Dervinis C."/>
            <person name="Anghel I."/>
            <person name="Soltis D."/>
            <person name="Soltis P."/>
            <person name="Zapata F."/>
        </authorList>
    </citation>
    <scope>NUCLEOTIDE SEQUENCE</scope>
    <source>
        <strain evidence="6">UCBG64.0493</strain>
        <tissue evidence="6">Leaf</tissue>
    </source>
</reference>
<evidence type="ECO:0000313" key="7">
    <source>
        <dbReference type="Proteomes" id="UP001188597"/>
    </source>
</evidence>
<dbReference type="SMART" id="SM00768">
    <property type="entry name" value="X8"/>
    <property type="match status" value="1"/>
</dbReference>
<evidence type="ECO:0000256" key="4">
    <source>
        <dbReference type="ARBA" id="ARBA00022833"/>
    </source>
</evidence>
<dbReference type="Proteomes" id="UP001188597">
    <property type="component" value="Unassembled WGS sequence"/>
</dbReference>
<accession>A0AA88VN42</accession>
<dbReference type="PANTHER" id="PTHR31044">
    <property type="entry name" value="BETA-1,3 GLUCANASE"/>
    <property type="match status" value="1"/>
</dbReference>
<keyword evidence="2" id="KW-0732">Signal</keyword>
<dbReference type="Pfam" id="PF07983">
    <property type="entry name" value="X8"/>
    <property type="match status" value="1"/>
</dbReference>
<keyword evidence="4" id="KW-0862">Zinc</keyword>
<dbReference type="SUPFAM" id="SSF57903">
    <property type="entry name" value="FYVE/PHD zinc finger"/>
    <property type="match status" value="1"/>
</dbReference>
<proteinExistence type="predicted"/>
<name>A0AA88VN42_9ASTE</name>
<dbReference type="InterPro" id="IPR012946">
    <property type="entry name" value="X8"/>
</dbReference>
<keyword evidence="7" id="KW-1185">Reference proteome</keyword>
<comment type="caution">
    <text evidence="6">The sequence shown here is derived from an EMBL/GenBank/DDBJ whole genome shotgun (WGS) entry which is preliminary data.</text>
</comment>
<evidence type="ECO:0000256" key="1">
    <source>
        <dbReference type="ARBA" id="ARBA00022723"/>
    </source>
</evidence>
<dbReference type="AlphaFoldDB" id="A0AA88VN42"/>
<evidence type="ECO:0000256" key="3">
    <source>
        <dbReference type="ARBA" id="ARBA00022771"/>
    </source>
</evidence>
<sequence length="254" mass="28513">MERVKFGWQEMEWTGTLEFRYEGGAIDWTVLCACGAGDDDGEMMVASTICEIWQLTRRLGFDNVDTIPSLFTCKNCYASLVQPRMDPYQATGALAIIVFRVSLLKSLFLHPDHGTDSKIRFLLGRKEGIACWGLFTGRSSMCLFHIQYNLDGQFEQWCLADEQTADANLQVALDWACGKGSANCSKIQVNQPCYLPNTVRDHASYAFNSYYQKFKHKEKLSASLRQAKADDNTYADIHGINLASSSLIPDATEL</sequence>